<gene>
    <name evidence="2" type="ORF">ACIBG2_39915</name>
</gene>
<dbReference type="InterPro" id="IPR009081">
    <property type="entry name" value="PP-bd_ACP"/>
</dbReference>
<dbReference type="Pfam" id="PF00550">
    <property type="entry name" value="PP-binding"/>
    <property type="match status" value="1"/>
</dbReference>
<dbReference type="SUPFAM" id="SSF47336">
    <property type="entry name" value="ACP-like"/>
    <property type="match status" value="1"/>
</dbReference>
<dbReference type="Gene3D" id="1.10.1200.10">
    <property type="entry name" value="ACP-like"/>
    <property type="match status" value="1"/>
</dbReference>
<evidence type="ECO:0000313" key="2">
    <source>
        <dbReference type="EMBL" id="MFI6503606.1"/>
    </source>
</evidence>
<evidence type="ECO:0000259" key="1">
    <source>
        <dbReference type="PROSITE" id="PS50075"/>
    </source>
</evidence>
<dbReference type="PROSITE" id="PS50075">
    <property type="entry name" value="CARRIER"/>
    <property type="match status" value="1"/>
</dbReference>
<dbReference type="RefSeq" id="WP_397089371.1">
    <property type="nucleotide sequence ID" value="NZ_JBITGY010000012.1"/>
</dbReference>
<organism evidence="2 3">
    <name type="scientific">Nonomuraea typhae</name>
    <dbReference type="NCBI Taxonomy" id="2603600"/>
    <lineage>
        <taxon>Bacteria</taxon>
        <taxon>Bacillati</taxon>
        <taxon>Actinomycetota</taxon>
        <taxon>Actinomycetes</taxon>
        <taxon>Streptosporangiales</taxon>
        <taxon>Streptosporangiaceae</taxon>
        <taxon>Nonomuraea</taxon>
    </lineage>
</organism>
<accession>A0ABW7Z6F4</accession>
<comment type="caution">
    <text evidence="2">The sequence shown here is derived from an EMBL/GenBank/DDBJ whole genome shotgun (WGS) entry which is preliminary data.</text>
</comment>
<dbReference type="EMBL" id="JBITGY010000012">
    <property type="protein sequence ID" value="MFI6503606.1"/>
    <property type="molecule type" value="Genomic_DNA"/>
</dbReference>
<dbReference type="InterPro" id="IPR036736">
    <property type="entry name" value="ACP-like_sf"/>
</dbReference>
<evidence type="ECO:0000313" key="3">
    <source>
        <dbReference type="Proteomes" id="UP001612741"/>
    </source>
</evidence>
<name>A0ABW7Z6F4_9ACTN</name>
<feature type="domain" description="Carrier" evidence="1">
    <location>
        <begin position="8"/>
        <end position="83"/>
    </location>
</feature>
<proteinExistence type="predicted"/>
<reference evidence="2 3" key="1">
    <citation type="submission" date="2024-10" db="EMBL/GenBank/DDBJ databases">
        <title>The Natural Products Discovery Center: Release of the First 8490 Sequenced Strains for Exploring Actinobacteria Biosynthetic Diversity.</title>
        <authorList>
            <person name="Kalkreuter E."/>
            <person name="Kautsar S.A."/>
            <person name="Yang D."/>
            <person name="Bader C.D."/>
            <person name="Teijaro C.N."/>
            <person name="Fluegel L."/>
            <person name="Davis C.M."/>
            <person name="Simpson J.R."/>
            <person name="Lauterbach L."/>
            <person name="Steele A.D."/>
            <person name="Gui C."/>
            <person name="Meng S."/>
            <person name="Li G."/>
            <person name="Viehrig K."/>
            <person name="Ye F."/>
            <person name="Su P."/>
            <person name="Kiefer A.F."/>
            <person name="Nichols A."/>
            <person name="Cepeda A.J."/>
            <person name="Yan W."/>
            <person name="Fan B."/>
            <person name="Jiang Y."/>
            <person name="Adhikari A."/>
            <person name="Zheng C.-J."/>
            <person name="Schuster L."/>
            <person name="Cowan T.M."/>
            <person name="Smanski M.J."/>
            <person name="Chevrette M.G."/>
            <person name="De Carvalho L.P.S."/>
            <person name="Shen B."/>
        </authorList>
    </citation>
    <scope>NUCLEOTIDE SEQUENCE [LARGE SCALE GENOMIC DNA]</scope>
    <source>
        <strain evidence="2 3">NPDC050545</strain>
    </source>
</reference>
<protein>
    <submittedName>
        <fullName evidence="2">Acyl carrier protein</fullName>
    </submittedName>
</protein>
<keyword evidence="3" id="KW-1185">Reference proteome</keyword>
<sequence>MGDQLTHQAVCNTMKGIVARVLQVEEGGIASSSRITDLSLVESIKLLRIGGRIERAFGIELDNEVLFRTATLSELADEVHRLCLREQETQAA</sequence>
<dbReference type="Proteomes" id="UP001612741">
    <property type="component" value="Unassembled WGS sequence"/>
</dbReference>